<dbReference type="Proteomes" id="UP000194218">
    <property type="component" value="Chromosome"/>
</dbReference>
<dbReference type="GO" id="GO:0030288">
    <property type="term" value="C:outer membrane-bounded periplasmic space"/>
    <property type="evidence" value="ECO:0007669"/>
    <property type="project" value="InterPro"/>
</dbReference>
<dbReference type="InterPro" id="IPR001586">
    <property type="entry name" value="Beta-lactam_class-C_AS"/>
</dbReference>
<evidence type="ECO:0000256" key="3">
    <source>
        <dbReference type="ARBA" id="ARBA00022801"/>
    </source>
</evidence>
<dbReference type="GO" id="GO:0008800">
    <property type="term" value="F:beta-lactamase activity"/>
    <property type="evidence" value="ECO:0007669"/>
    <property type="project" value="UniProtKB-UniRule"/>
</dbReference>
<name>A0A1W7D5A8_9ACTN</name>
<dbReference type="SUPFAM" id="SSF56601">
    <property type="entry name" value="beta-lactamase/transpeptidase-like"/>
    <property type="match status" value="1"/>
</dbReference>
<dbReference type="GO" id="GO:0017001">
    <property type="term" value="P:antibiotic catabolic process"/>
    <property type="evidence" value="ECO:0007669"/>
    <property type="project" value="InterPro"/>
</dbReference>
<dbReference type="InterPro" id="IPR001466">
    <property type="entry name" value="Beta-lactam-related"/>
</dbReference>
<dbReference type="AlphaFoldDB" id="A0A1W7D5A8"/>
<comment type="catalytic activity">
    <reaction evidence="1 5">
        <text>a beta-lactam + H2O = a substituted beta-amino acid</text>
        <dbReference type="Rhea" id="RHEA:20401"/>
        <dbReference type="ChEBI" id="CHEBI:15377"/>
        <dbReference type="ChEBI" id="CHEBI:35627"/>
        <dbReference type="ChEBI" id="CHEBI:140347"/>
        <dbReference type="EC" id="3.5.2.6"/>
    </reaction>
</comment>
<comment type="similarity">
    <text evidence="2 5">Belongs to the class-C beta-lactamase family.</text>
</comment>
<reference evidence="7 8" key="1">
    <citation type="submission" date="2017-05" db="EMBL/GenBank/DDBJ databases">
        <title>Complete genome sequence of Streptomyces sp. SCSIO 03032 revealed the diverse biosynthetic pathways for its bioactive secondary metabolites.</title>
        <authorList>
            <person name="Ma L."/>
            <person name="Zhu Y."/>
            <person name="Zhang W."/>
            <person name="Zhang G."/>
            <person name="Tian X."/>
            <person name="Zhang S."/>
            <person name="Zhang C."/>
        </authorList>
    </citation>
    <scope>NUCLEOTIDE SEQUENCE [LARGE SCALE GENOMIC DNA]</scope>
    <source>
        <strain evidence="7 8">SCSIO 03032</strain>
    </source>
</reference>
<protein>
    <recommendedName>
        <fullName evidence="5">Beta-lactamase</fullName>
        <ecNumber evidence="5">3.5.2.6</ecNumber>
    </recommendedName>
</protein>
<feature type="domain" description="Beta-lactamase-related" evidence="6">
    <location>
        <begin position="20"/>
        <end position="314"/>
    </location>
</feature>
<dbReference type="InterPro" id="IPR050491">
    <property type="entry name" value="AmpC-like"/>
</dbReference>
<dbReference type="PANTHER" id="PTHR46825:SF7">
    <property type="entry name" value="D-ALANYL-D-ALANINE CARBOXYPEPTIDASE"/>
    <property type="match status" value="1"/>
</dbReference>
<sequence>MSGLDRRLSAVADAAGLPAGIAVAVRVPGGDATLCRGTTDRRGGAPVTDRTRFEVGSVSKTFTALLLAEMAARGDVALDDPAGTRGHRVTLEHLATHTSGLPRLPPGLLRTAWRSWYTNPYGRYPPERLLPALARTRVRREPGTRVHYSNFGVGLLGRLLAEEAGTDYGTLLTARVLDPLGLRDTTADRSLPQAVGHRHGRPLPPWDIPALPGAGAVRSSAADLLRYLAALTGPDAAVPGGGPLRAALREVVRPRVTGPGGPALPLAWSTRERPGHVLYHHSGGTRGSTAFAGFCPEHGVHVVALAATGPTLRGRFIQSAYLLLRSLAAEAAERTGERG</sequence>
<dbReference type="Pfam" id="PF00144">
    <property type="entry name" value="Beta-lactamase"/>
    <property type="match status" value="1"/>
</dbReference>
<evidence type="ECO:0000256" key="2">
    <source>
        <dbReference type="ARBA" id="ARBA00007840"/>
    </source>
</evidence>
<dbReference type="OrthoDB" id="3171327at2"/>
<proteinExistence type="inferred from homology"/>
<dbReference type="EMBL" id="CP021121">
    <property type="protein sequence ID" value="ARQ72184.1"/>
    <property type="molecule type" value="Genomic_DNA"/>
</dbReference>
<gene>
    <name evidence="7" type="ORF">CAG99_06330</name>
</gene>
<accession>A0A1W7D5A8</accession>
<dbReference type="EC" id="3.5.2.6" evidence="5"/>
<evidence type="ECO:0000256" key="4">
    <source>
        <dbReference type="ARBA" id="ARBA00023251"/>
    </source>
</evidence>
<organism evidence="7 8">
    <name type="scientific">Streptomyces marincola</name>
    <dbReference type="NCBI Taxonomy" id="2878388"/>
    <lineage>
        <taxon>Bacteria</taxon>
        <taxon>Bacillati</taxon>
        <taxon>Actinomycetota</taxon>
        <taxon>Actinomycetes</taxon>
        <taxon>Kitasatosporales</taxon>
        <taxon>Streptomycetaceae</taxon>
        <taxon>Streptomyces</taxon>
    </lineage>
</organism>
<dbReference type="PANTHER" id="PTHR46825">
    <property type="entry name" value="D-ALANYL-D-ALANINE-CARBOXYPEPTIDASE/ENDOPEPTIDASE AMPH"/>
    <property type="match status" value="1"/>
</dbReference>
<dbReference type="InterPro" id="IPR012338">
    <property type="entry name" value="Beta-lactam/transpept-like"/>
</dbReference>
<evidence type="ECO:0000313" key="7">
    <source>
        <dbReference type="EMBL" id="ARQ72184.1"/>
    </source>
</evidence>
<dbReference type="Gene3D" id="3.40.710.10">
    <property type="entry name" value="DD-peptidase/beta-lactamase superfamily"/>
    <property type="match status" value="1"/>
</dbReference>
<evidence type="ECO:0000313" key="8">
    <source>
        <dbReference type="Proteomes" id="UP000194218"/>
    </source>
</evidence>
<evidence type="ECO:0000259" key="6">
    <source>
        <dbReference type="Pfam" id="PF00144"/>
    </source>
</evidence>
<evidence type="ECO:0000256" key="5">
    <source>
        <dbReference type="RuleBase" id="RU361140"/>
    </source>
</evidence>
<dbReference type="KEGG" id="smao:CAG99_06330"/>
<dbReference type="RefSeq" id="WP_086162023.1">
    <property type="nucleotide sequence ID" value="NZ_CP021121.1"/>
</dbReference>
<keyword evidence="4 5" id="KW-0046">Antibiotic resistance</keyword>
<evidence type="ECO:0000256" key="1">
    <source>
        <dbReference type="ARBA" id="ARBA00001526"/>
    </source>
</evidence>
<keyword evidence="8" id="KW-1185">Reference proteome</keyword>
<dbReference type="PROSITE" id="PS00336">
    <property type="entry name" value="BETA_LACTAMASE_C"/>
    <property type="match status" value="1"/>
</dbReference>
<dbReference type="GO" id="GO:0046677">
    <property type="term" value="P:response to antibiotic"/>
    <property type="evidence" value="ECO:0007669"/>
    <property type="project" value="UniProtKB-UniRule"/>
</dbReference>
<keyword evidence="3 5" id="KW-0378">Hydrolase</keyword>